<evidence type="ECO:0000313" key="1">
    <source>
        <dbReference type="EMBL" id="CAI8040304.1"/>
    </source>
</evidence>
<name>A0AA35T2Z9_GEOBA</name>
<organism evidence="1 2">
    <name type="scientific">Geodia barretti</name>
    <name type="common">Barrett's horny sponge</name>
    <dbReference type="NCBI Taxonomy" id="519541"/>
    <lineage>
        <taxon>Eukaryota</taxon>
        <taxon>Metazoa</taxon>
        <taxon>Porifera</taxon>
        <taxon>Demospongiae</taxon>
        <taxon>Heteroscleromorpha</taxon>
        <taxon>Tetractinellida</taxon>
        <taxon>Astrophorina</taxon>
        <taxon>Geodiidae</taxon>
        <taxon>Geodia</taxon>
    </lineage>
</organism>
<gene>
    <name evidence="1" type="ORF">GBAR_LOCUS22469</name>
</gene>
<accession>A0AA35T2Z9</accession>
<dbReference type="EMBL" id="CASHTH010003101">
    <property type="protein sequence ID" value="CAI8040304.1"/>
    <property type="molecule type" value="Genomic_DNA"/>
</dbReference>
<evidence type="ECO:0000313" key="2">
    <source>
        <dbReference type="Proteomes" id="UP001174909"/>
    </source>
</evidence>
<comment type="caution">
    <text evidence="1">The sequence shown here is derived from an EMBL/GenBank/DDBJ whole genome shotgun (WGS) entry which is preliminary data.</text>
</comment>
<dbReference type="Proteomes" id="UP001174909">
    <property type="component" value="Unassembled WGS sequence"/>
</dbReference>
<keyword evidence="2" id="KW-1185">Reference proteome</keyword>
<reference evidence="1" key="1">
    <citation type="submission" date="2023-03" db="EMBL/GenBank/DDBJ databases">
        <authorList>
            <person name="Steffen K."/>
            <person name="Cardenas P."/>
        </authorList>
    </citation>
    <scope>NUCLEOTIDE SEQUENCE</scope>
</reference>
<protein>
    <submittedName>
        <fullName evidence="1">Uncharacterized protein</fullName>
    </submittedName>
</protein>
<proteinExistence type="predicted"/>
<dbReference type="AlphaFoldDB" id="A0AA35T2Z9"/>
<sequence>MASYTPPRTVDEPSLATASGILVLPLHVTEEPTTLPETGSSLDLSSLSGADESLADLQPELEEERERRGGWDGLLEEQKKLEFMACLGLVPPAVLEEIHRRQDMCKSEYGNWWDRLHSTDFCLVPKSDSSLHALHILSCEGDVGEGVMSDCGVIGGGGGGEDVTQVTPRPDAGALVEQITYLTSWPQTTPPVS</sequence>